<dbReference type="SMART" id="SM00061">
    <property type="entry name" value="MATH"/>
    <property type="match status" value="1"/>
</dbReference>
<accession>A0A5J9TXL0</accession>
<dbReference type="PROSITE" id="PS50144">
    <property type="entry name" value="MATH"/>
    <property type="match status" value="1"/>
</dbReference>
<dbReference type="Proteomes" id="UP000324897">
    <property type="component" value="Unassembled WGS sequence"/>
</dbReference>
<reference evidence="2 3" key="1">
    <citation type="journal article" date="2019" name="Sci. Rep.">
        <title>A high-quality genome of Eragrostis curvula grass provides insights into Poaceae evolution and supports new strategies to enhance forage quality.</title>
        <authorList>
            <person name="Carballo J."/>
            <person name="Santos B.A.C.M."/>
            <person name="Zappacosta D."/>
            <person name="Garbus I."/>
            <person name="Selva J.P."/>
            <person name="Gallo C.A."/>
            <person name="Diaz A."/>
            <person name="Albertini E."/>
            <person name="Caccamo M."/>
            <person name="Echenique V."/>
        </authorList>
    </citation>
    <scope>NUCLEOTIDE SEQUENCE [LARGE SCALE GENOMIC DNA]</scope>
    <source>
        <strain evidence="3">cv. Victoria</strain>
        <tissue evidence="2">Leaf</tissue>
    </source>
</reference>
<dbReference type="SUPFAM" id="SSF49599">
    <property type="entry name" value="TRAF domain-like"/>
    <property type="match status" value="1"/>
</dbReference>
<evidence type="ECO:0000313" key="2">
    <source>
        <dbReference type="EMBL" id="TVU16132.1"/>
    </source>
</evidence>
<organism evidence="2 3">
    <name type="scientific">Eragrostis curvula</name>
    <name type="common">weeping love grass</name>
    <dbReference type="NCBI Taxonomy" id="38414"/>
    <lineage>
        <taxon>Eukaryota</taxon>
        <taxon>Viridiplantae</taxon>
        <taxon>Streptophyta</taxon>
        <taxon>Embryophyta</taxon>
        <taxon>Tracheophyta</taxon>
        <taxon>Spermatophyta</taxon>
        <taxon>Magnoliopsida</taxon>
        <taxon>Liliopsida</taxon>
        <taxon>Poales</taxon>
        <taxon>Poaceae</taxon>
        <taxon>PACMAD clade</taxon>
        <taxon>Chloridoideae</taxon>
        <taxon>Eragrostideae</taxon>
        <taxon>Eragrostidinae</taxon>
        <taxon>Eragrostis</taxon>
    </lineage>
</organism>
<dbReference type="PANTHER" id="PTHR26379">
    <property type="entry name" value="BTB/POZ AND MATH DOMAIN-CONTAINING PROTEIN 1"/>
    <property type="match status" value="1"/>
</dbReference>
<dbReference type="InterPro" id="IPR045005">
    <property type="entry name" value="BPM1-6"/>
</dbReference>
<feature type="domain" description="MATH" evidence="1">
    <location>
        <begin position="27"/>
        <end position="150"/>
    </location>
</feature>
<dbReference type="Pfam" id="PF22486">
    <property type="entry name" value="MATH_2"/>
    <property type="match status" value="1"/>
</dbReference>
<dbReference type="InterPro" id="IPR008974">
    <property type="entry name" value="TRAF-like"/>
</dbReference>
<name>A0A5J9TXL0_9POAL</name>
<dbReference type="CDD" id="cd00121">
    <property type="entry name" value="MATH"/>
    <property type="match status" value="1"/>
</dbReference>
<gene>
    <name evidence="2" type="ORF">EJB05_39683</name>
</gene>
<protein>
    <recommendedName>
        <fullName evidence="1">MATH domain-containing protein</fullName>
    </recommendedName>
</protein>
<dbReference type="InterPro" id="IPR002083">
    <property type="entry name" value="MATH/TRAF_dom"/>
</dbReference>
<dbReference type="Gramene" id="TVU16132">
    <property type="protein sequence ID" value="TVU16132"/>
    <property type="gene ID" value="EJB05_39683"/>
</dbReference>
<feature type="non-terminal residue" evidence="2">
    <location>
        <position position="1"/>
    </location>
</feature>
<dbReference type="GO" id="GO:0016567">
    <property type="term" value="P:protein ubiquitination"/>
    <property type="evidence" value="ECO:0007669"/>
    <property type="project" value="InterPro"/>
</dbReference>
<dbReference type="PANTHER" id="PTHR26379:SF187">
    <property type="entry name" value="OS07G0655300 PROTEIN"/>
    <property type="match status" value="1"/>
</dbReference>
<keyword evidence="3" id="KW-1185">Reference proteome</keyword>
<sequence>MADASASSTNQSLLSETSSSCHIQAITAAHNFEVINFSLLEGMGVGKFVSSRNFSVGDSDWNIRLYPDGIKTEHTDYASAFLILRGGKTGARVTFSLSLFGRNGQVKLLKATHAFMEVDQGWGFNEFMKRSDLQPQLRLNNDSFRISRRHSTMAMDFRASGCRREEGLCDVDLKNEFKEGYRPNGGGG</sequence>
<dbReference type="Gene3D" id="2.60.210.10">
    <property type="entry name" value="Apoptosis, Tumor Necrosis Factor Receptor Associated Protein 2, Chain A"/>
    <property type="match status" value="1"/>
</dbReference>
<evidence type="ECO:0000313" key="3">
    <source>
        <dbReference type="Proteomes" id="UP000324897"/>
    </source>
</evidence>
<dbReference type="EMBL" id="RWGY01000031">
    <property type="protein sequence ID" value="TVU16132.1"/>
    <property type="molecule type" value="Genomic_DNA"/>
</dbReference>
<dbReference type="OrthoDB" id="688873at2759"/>
<comment type="caution">
    <text evidence="2">The sequence shown here is derived from an EMBL/GenBank/DDBJ whole genome shotgun (WGS) entry which is preliminary data.</text>
</comment>
<dbReference type="AlphaFoldDB" id="A0A5J9TXL0"/>
<proteinExistence type="predicted"/>
<evidence type="ECO:0000259" key="1">
    <source>
        <dbReference type="PROSITE" id="PS50144"/>
    </source>
</evidence>